<keyword evidence="3" id="KW-1185">Reference proteome</keyword>
<dbReference type="AlphaFoldDB" id="A0A392V5F0"/>
<feature type="region of interest" description="Disordered" evidence="1">
    <location>
        <begin position="1"/>
        <end position="51"/>
    </location>
</feature>
<protein>
    <submittedName>
        <fullName evidence="2">Uncharacterized protein</fullName>
    </submittedName>
</protein>
<dbReference type="EMBL" id="LXQA011068238">
    <property type="protein sequence ID" value="MCI83484.1"/>
    <property type="molecule type" value="Genomic_DNA"/>
</dbReference>
<accession>A0A392V5F0</accession>
<comment type="caution">
    <text evidence="2">The sequence shown here is derived from an EMBL/GenBank/DDBJ whole genome shotgun (WGS) entry which is preliminary data.</text>
</comment>
<evidence type="ECO:0000313" key="3">
    <source>
        <dbReference type="Proteomes" id="UP000265520"/>
    </source>
</evidence>
<feature type="non-terminal residue" evidence="2">
    <location>
        <position position="51"/>
    </location>
</feature>
<proteinExistence type="predicted"/>
<evidence type="ECO:0000313" key="2">
    <source>
        <dbReference type="EMBL" id="MCI83484.1"/>
    </source>
</evidence>
<feature type="compositionally biased region" description="Polar residues" evidence="1">
    <location>
        <begin position="39"/>
        <end position="51"/>
    </location>
</feature>
<reference evidence="2 3" key="1">
    <citation type="journal article" date="2018" name="Front. Plant Sci.">
        <title>Red Clover (Trifolium pratense) and Zigzag Clover (T. medium) - A Picture of Genomic Similarities and Differences.</title>
        <authorList>
            <person name="Dluhosova J."/>
            <person name="Istvanek J."/>
            <person name="Nedelnik J."/>
            <person name="Repkova J."/>
        </authorList>
    </citation>
    <scope>NUCLEOTIDE SEQUENCE [LARGE SCALE GENOMIC DNA]</scope>
    <source>
        <strain evidence="3">cv. 10/8</strain>
        <tissue evidence="2">Leaf</tissue>
    </source>
</reference>
<organism evidence="2 3">
    <name type="scientific">Trifolium medium</name>
    <dbReference type="NCBI Taxonomy" id="97028"/>
    <lineage>
        <taxon>Eukaryota</taxon>
        <taxon>Viridiplantae</taxon>
        <taxon>Streptophyta</taxon>
        <taxon>Embryophyta</taxon>
        <taxon>Tracheophyta</taxon>
        <taxon>Spermatophyta</taxon>
        <taxon>Magnoliopsida</taxon>
        <taxon>eudicotyledons</taxon>
        <taxon>Gunneridae</taxon>
        <taxon>Pentapetalae</taxon>
        <taxon>rosids</taxon>
        <taxon>fabids</taxon>
        <taxon>Fabales</taxon>
        <taxon>Fabaceae</taxon>
        <taxon>Papilionoideae</taxon>
        <taxon>50 kb inversion clade</taxon>
        <taxon>NPAAA clade</taxon>
        <taxon>Hologalegina</taxon>
        <taxon>IRL clade</taxon>
        <taxon>Trifolieae</taxon>
        <taxon>Trifolium</taxon>
    </lineage>
</organism>
<evidence type="ECO:0000256" key="1">
    <source>
        <dbReference type="SAM" id="MobiDB-lite"/>
    </source>
</evidence>
<dbReference type="Proteomes" id="UP000265520">
    <property type="component" value="Unassembled WGS sequence"/>
</dbReference>
<sequence>MPESKDSEIPAVNPSNASKDKTSSSTDGTNWEEMMSESDVPTRSGGSSIPA</sequence>
<name>A0A392V5F0_9FABA</name>